<evidence type="ECO:0000256" key="2">
    <source>
        <dbReference type="ARBA" id="ARBA00022723"/>
    </source>
</evidence>
<evidence type="ECO:0000256" key="4">
    <source>
        <dbReference type="ARBA" id="ARBA00022842"/>
    </source>
</evidence>
<dbReference type="PANTHER" id="PTHR42742:SF3">
    <property type="entry name" value="FRUCTOKINASE"/>
    <property type="match status" value="1"/>
</dbReference>
<dbReference type="Gene3D" id="3.30.420.40">
    <property type="match status" value="2"/>
</dbReference>
<dbReference type="RefSeq" id="WP_343058893.1">
    <property type="nucleotide sequence ID" value="NZ_JACHNY010000001.1"/>
</dbReference>
<accession>A0A7W7AH86</accession>
<dbReference type="InterPro" id="IPR000600">
    <property type="entry name" value="ROK"/>
</dbReference>
<comment type="catalytic activity">
    <reaction evidence="6">
        <text>D-fructose + ATP = D-fructose 6-phosphate + ADP + H(+)</text>
        <dbReference type="Rhea" id="RHEA:16125"/>
        <dbReference type="ChEBI" id="CHEBI:15378"/>
        <dbReference type="ChEBI" id="CHEBI:30616"/>
        <dbReference type="ChEBI" id="CHEBI:37721"/>
        <dbReference type="ChEBI" id="CHEBI:61527"/>
        <dbReference type="ChEBI" id="CHEBI:456216"/>
        <dbReference type="EC" id="2.7.1.4"/>
    </reaction>
</comment>
<organism evidence="7 8">
    <name type="scientific">Sphingomonas abaci</name>
    <dbReference type="NCBI Taxonomy" id="237611"/>
    <lineage>
        <taxon>Bacteria</taxon>
        <taxon>Pseudomonadati</taxon>
        <taxon>Pseudomonadota</taxon>
        <taxon>Alphaproteobacteria</taxon>
        <taxon>Sphingomonadales</taxon>
        <taxon>Sphingomonadaceae</taxon>
        <taxon>Sphingomonas</taxon>
    </lineage>
</organism>
<keyword evidence="2" id="KW-0479">Metal-binding</keyword>
<dbReference type="Proteomes" id="UP000574769">
    <property type="component" value="Unassembled WGS sequence"/>
</dbReference>
<evidence type="ECO:0000256" key="1">
    <source>
        <dbReference type="ARBA" id="ARBA00001946"/>
    </source>
</evidence>
<dbReference type="InterPro" id="IPR043129">
    <property type="entry name" value="ATPase_NBD"/>
</dbReference>
<dbReference type="Pfam" id="PF00480">
    <property type="entry name" value="ROK"/>
    <property type="match status" value="1"/>
</dbReference>
<keyword evidence="7" id="KW-0418">Kinase</keyword>
<keyword evidence="3" id="KW-0862">Zinc</keyword>
<dbReference type="EC" id="2.7.1.4" evidence="5"/>
<comment type="cofactor">
    <cofactor evidence="1">
        <name>Mg(2+)</name>
        <dbReference type="ChEBI" id="CHEBI:18420"/>
    </cofactor>
</comment>
<keyword evidence="7" id="KW-0808">Transferase</keyword>
<name>A0A7W7AH86_9SPHN</name>
<sequence>MTERQNKPLVAGVELGGTKCICILARGPDEIEDRVQLPTTRPEETLSAIEAVLDRWSGFSALGIASFGPVSIDPHAGDYGHITSTPKPGWANQDVAARLRRKAGVPTGFHTDVVGAALAEARWGAAKGLPDIAYATVGTGIGVGLIAGGKPVDGLTHSEFGHIRPVRVAGDDWVGSCPYHGACLEGLAAGPAIQARTGIPGPDLPADHPAWNLVAHALGQLLHALVLTGVPRRIVMGGGVMVGTDHLFPRVRAAMTKSLAGYVALPEVANADTFVVPPALGGNAGPLGAIVLGAQALGEQLQSSFMGA</sequence>
<protein>
    <recommendedName>
        <fullName evidence="5">fructokinase</fullName>
        <ecNumber evidence="5">2.7.1.4</ecNumber>
    </recommendedName>
</protein>
<keyword evidence="4" id="KW-0460">Magnesium</keyword>
<evidence type="ECO:0000256" key="6">
    <source>
        <dbReference type="ARBA" id="ARBA00048451"/>
    </source>
</evidence>
<evidence type="ECO:0000313" key="7">
    <source>
        <dbReference type="EMBL" id="MBB4616260.1"/>
    </source>
</evidence>
<evidence type="ECO:0000256" key="3">
    <source>
        <dbReference type="ARBA" id="ARBA00022833"/>
    </source>
</evidence>
<proteinExistence type="predicted"/>
<dbReference type="CDD" id="cd24067">
    <property type="entry name" value="ASKHA_NBD_ROK_BsFRK-like"/>
    <property type="match status" value="1"/>
</dbReference>
<comment type="caution">
    <text evidence="7">The sequence shown here is derived from an EMBL/GenBank/DDBJ whole genome shotgun (WGS) entry which is preliminary data.</text>
</comment>
<dbReference type="SUPFAM" id="SSF53067">
    <property type="entry name" value="Actin-like ATPase domain"/>
    <property type="match status" value="1"/>
</dbReference>
<dbReference type="AlphaFoldDB" id="A0A7W7AH86"/>
<keyword evidence="8" id="KW-1185">Reference proteome</keyword>
<dbReference type="EMBL" id="JACHNY010000001">
    <property type="protein sequence ID" value="MBB4616260.1"/>
    <property type="molecule type" value="Genomic_DNA"/>
</dbReference>
<dbReference type="GO" id="GO:0046872">
    <property type="term" value="F:metal ion binding"/>
    <property type="evidence" value="ECO:0007669"/>
    <property type="project" value="UniProtKB-KW"/>
</dbReference>
<dbReference type="PANTHER" id="PTHR42742">
    <property type="entry name" value="TRANSCRIPTIONAL REPRESSOR MPRA"/>
    <property type="match status" value="1"/>
</dbReference>
<gene>
    <name evidence="7" type="ORF">GGQ96_000366</name>
</gene>
<dbReference type="InterPro" id="IPR051804">
    <property type="entry name" value="Carb_Metab_Reg_Kinase/Isom"/>
</dbReference>
<evidence type="ECO:0000313" key="8">
    <source>
        <dbReference type="Proteomes" id="UP000574769"/>
    </source>
</evidence>
<reference evidence="7 8" key="1">
    <citation type="submission" date="2020-08" db="EMBL/GenBank/DDBJ databases">
        <title>Genomic Encyclopedia of Type Strains, Phase IV (KMG-IV): sequencing the most valuable type-strain genomes for metagenomic binning, comparative biology and taxonomic classification.</title>
        <authorList>
            <person name="Goeker M."/>
        </authorList>
    </citation>
    <scope>NUCLEOTIDE SEQUENCE [LARGE SCALE GENOMIC DNA]</scope>
    <source>
        <strain evidence="7 8">DSM 15867</strain>
    </source>
</reference>
<evidence type="ECO:0000256" key="5">
    <source>
        <dbReference type="ARBA" id="ARBA00038887"/>
    </source>
</evidence>
<dbReference type="GO" id="GO:0008865">
    <property type="term" value="F:fructokinase activity"/>
    <property type="evidence" value="ECO:0007669"/>
    <property type="project" value="UniProtKB-EC"/>
</dbReference>